<feature type="transmembrane region" description="Helical" evidence="8">
    <location>
        <begin position="85"/>
        <end position="109"/>
    </location>
</feature>
<feature type="transmembrane region" description="Helical" evidence="8">
    <location>
        <begin position="184"/>
        <end position="206"/>
    </location>
</feature>
<feature type="transmembrane region" description="Helical" evidence="8">
    <location>
        <begin position="22"/>
        <end position="44"/>
    </location>
</feature>
<evidence type="ECO:0000256" key="2">
    <source>
        <dbReference type="ARBA" id="ARBA00022448"/>
    </source>
</evidence>
<dbReference type="Proteomes" id="UP000886812">
    <property type="component" value="Unassembled WGS sequence"/>
</dbReference>
<keyword evidence="6" id="KW-0406">Ion transport</keyword>
<dbReference type="GO" id="GO:0008324">
    <property type="term" value="F:monoatomic cation transmembrane transporter activity"/>
    <property type="evidence" value="ECO:0007669"/>
    <property type="project" value="InterPro"/>
</dbReference>
<feature type="transmembrane region" description="Helical" evidence="8">
    <location>
        <begin position="50"/>
        <end position="73"/>
    </location>
</feature>
<feature type="transmembrane region" description="Helical" evidence="8">
    <location>
        <begin position="303"/>
        <end position="325"/>
    </location>
</feature>
<reference evidence="9" key="2">
    <citation type="journal article" date="2021" name="PeerJ">
        <title>Extensive microbial diversity within the chicken gut microbiome revealed by metagenomics and culture.</title>
        <authorList>
            <person name="Gilroy R."/>
            <person name="Ravi A."/>
            <person name="Getino M."/>
            <person name="Pursley I."/>
            <person name="Horton D.L."/>
            <person name="Alikhan N.F."/>
            <person name="Baker D."/>
            <person name="Gharbi K."/>
            <person name="Hall N."/>
            <person name="Watson M."/>
            <person name="Adriaenssens E.M."/>
            <person name="Foster-Nyarko E."/>
            <person name="Jarju S."/>
            <person name="Secka A."/>
            <person name="Antonio M."/>
            <person name="Oren A."/>
            <person name="Chaudhuri R.R."/>
            <person name="La Ragione R."/>
            <person name="Hildebrand F."/>
            <person name="Pallen M.J."/>
        </authorList>
    </citation>
    <scope>NUCLEOTIDE SEQUENCE</scope>
    <source>
        <strain evidence="9">10669</strain>
    </source>
</reference>
<dbReference type="GO" id="GO:0005886">
    <property type="term" value="C:plasma membrane"/>
    <property type="evidence" value="ECO:0007669"/>
    <property type="project" value="UniProtKB-SubCell"/>
</dbReference>
<dbReference type="AlphaFoldDB" id="A0A9D1NIX8"/>
<evidence type="ECO:0000256" key="8">
    <source>
        <dbReference type="SAM" id="Phobius"/>
    </source>
</evidence>
<feature type="transmembrane region" description="Helical" evidence="8">
    <location>
        <begin position="446"/>
        <end position="477"/>
    </location>
</feature>
<feature type="transmembrane region" description="Helical" evidence="8">
    <location>
        <begin position="218"/>
        <end position="243"/>
    </location>
</feature>
<dbReference type="InterPro" id="IPR003445">
    <property type="entry name" value="Cat_transpt"/>
</dbReference>
<feature type="transmembrane region" description="Helical" evidence="8">
    <location>
        <begin position="337"/>
        <end position="362"/>
    </location>
</feature>
<feature type="transmembrane region" description="Helical" evidence="8">
    <location>
        <begin position="159"/>
        <end position="178"/>
    </location>
</feature>
<keyword evidence="5 8" id="KW-1133">Transmembrane helix</keyword>
<proteinExistence type="predicted"/>
<keyword evidence="2" id="KW-0813">Transport</keyword>
<dbReference type="PANTHER" id="PTHR32024:SF1">
    <property type="entry name" value="KTR SYSTEM POTASSIUM UPTAKE PROTEIN B"/>
    <property type="match status" value="1"/>
</dbReference>
<name>A0A9D1NIX8_9BACT</name>
<evidence type="ECO:0000256" key="3">
    <source>
        <dbReference type="ARBA" id="ARBA00022475"/>
    </source>
</evidence>
<feature type="transmembrane region" description="Helical" evidence="8">
    <location>
        <begin position="559"/>
        <end position="580"/>
    </location>
</feature>
<organism evidence="9 10">
    <name type="scientific">Candidatus Spyradosoma merdigallinarum</name>
    <dbReference type="NCBI Taxonomy" id="2840950"/>
    <lineage>
        <taxon>Bacteria</taxon>
        <taxon>Pseudomonadati</taxon>
        <taxon>Verrucomicrobiota</taxon>
        <taxon>Opitutia</taxon>
        <taxon>Opitutia incertae sedis</taxon>
        <taxon>Candidatus Spyradosoma</taxon>
    </lineage>
</organism>
<dbReference type="GO" id="GO:0030001">
    <property type="term" value="P:metal ion transport"/>
    <property type="evidence" value="ECO:0007669"/>
    <property type="project" value="UniProtKB-ARBA"/>
</dbReference>
<gene>
    <name evidence="9" type="ORF">IAC75_02270</name>
</gene>
<accession>A0A9D1NIX8</accession>
<dbReference type="Pfam" id="PF02386">
    <property type="entry name" value="TrkH"/>
    <property type="match status" value="1"/>
</dbReference>
<evidence type="ECO:0000256" key="1">
    <source>
        <dbReference type="ARBA" id="ARBA00004651"/>
    </source>
</evidence>
<evidence type="ECO:0000313" key="10">
    <source>
        <dbReference type="Proteomes" id="UP000886812"/>
    </source>
</evidence>
<keyword evidence="4 8" id="KW-0812">Transmembrane</keyword>
<protein>
    <submittedName>
        <fullName evidence="9">ATPase</fullName>
    </submittedName>
</protein>
<comment type="subcellular location">
    <subcellularLocation>
        <location evidence="1">Cell membrane</location>
        <topology evidence="1">Multi-pass membrane protein</topology>
    </subcellularLocation>
</comment>
<feature type="transmembrane region" description="Helical" evidence="8">
    <location>
        <begin position="121"/>
        <end position="139"/>
    </location>
</feature>
<reference evidence="9" key="1">
    <citation type="submission" date="2020-10" db="EMBL/GenBank/DDBJ databases">
        <authorList>
            <person name="Gilroy R."/>
        </authorList>
    </citation>
    <scope>NUCLEOTIDE SEQUENCE</scope>
    <source>
        <strain evidence="9">10669</strain>
    </source>
</reference>
<evidence type="ECO:0000313" key="9">
    <source>
        <dbReference type="EMBL" id="HIV03958.1"/>
    </source>
</evidence>
<dbReference type="PANTHER" id="PTHR32024">
    <property type="entry name" value="TRK SYSTEM POTASSIUM UPTAKE PROTEIN TRKG-RELATED"/>
    <property type="match status" value="1"/>
</dbReference>
<feature type="transmembrane region" description="Helical" evidence="8">
    <location>
        <begin position="388"/>
        <end position="407"/>
    </location>
</feature>
<keyword evidence="7 8" id="KW-0472">Membrane</keyword>
<evidence type="ECO:0000256" key="5">
    <source>
        <dbReference type="ARBA" id="ARBA00022989"/>
    </source>
</evidence>
<comment type="caution">
    <text evidence="9">The sequence shown here is derived from an EMBL/GenBank/DDBJ whole genome shotgun (WGS) entry which is preliminary data.</text>
</comment>
<evidence type="ECO:0000256" key="7">
    <source>
        <dbReference type="ARBA" id="ARBA00023136"/>
    </source>
</evidence>
<evidence type="ECO:0000256" key="4">
    <source>
        <dbReference type="ARBA" id="ARBA00022692"/>
    </source>
</evidence>
<feature type="transmembrane region" description="Helical" evidence="8">
    <location>
        <begin position="502"/>
        <end position="525"/>
    </location>
</feature>
<sequence length="599" mass="64496">MEEVSRESADEKPAKLPRFARGFSGIASSLAALAVLTAIIGWTVPADGAGMLRAGTFCAAALFFLHEALSLFLRKEPVLRHFAKHWFRGLLFFVVLVLTVARAPLSALFERAFPDAAPHEIGIGYAAALSAAVLWAHALRVIRERRTFFRRLPLTPGRVFISSFVLLISAGTLLLKTPDASVSGISWCDALFLSTSAVCVTGLTPFDVARELTFSGQCILLALIQLGGLGVMSITYFFAHFFVGGLSLKNRFDFQDLFSEENIGQIGTVLAIIVGFTFTAEAIGAVAVYFSAADLLEASERPVFFAVFHAVSSFCNAGLSCLPGGMTDSRLCGNMGMIFSVFAMCFAGSLGFPVIKNFWMFFTDRLRTRLRRKSVGHVPVRLTTHTKIVLTTSLGVFAFGFAAFYLLDGTNWGADSVRRAFVLAGTSRTSGFDIAPTGDISPAAKLILMALMFIGGSPFSTAGGIKTTTFAVALLALRQYVLGRRDLEVFGRRLESDVARQVLAIISFAASLVFLVTLALCVLHPEIDIVSLAFEAVSAAGTVGLSCDVTPRLSDGAKYLVAGTMFVGRIGVLLFVTSFLPRRKTRLNARLPETSIVLS</sequence>
<dbReference type="EMBL" id="DVOG01000061">
    <property type="protein sequence ID" value="HIV03958.1"/>
    <property type="molecule type" value="Genomic_DNA"/>
</dbReference>
<evidence type="ECO:0000256" key="6">
    <source>
        <dbReference type="ARBA" id="ARBA00023065"/>
    </source>
</evidence>
<keyword evidence="3" id="KW-1003">Cell membrane</keyword>
<feature type="transmembrane region" description="Helical" evidence="8">
    <location>
        <begin position="263"/>
        <end position="291"/>
    </location>
</feature>